<feature type="chain" id="PRO_5020311835" evidence="1">
    <location>
        <begin position="30"/>
        <end position="246"/>
    </location>
</feature>
<evidence type="ECO:0000313" key="2">
    <source>
        <dbReference type="EMBL" id="TCZ66097.1"/>
    </source>
</evidence>
<organism evidence="2 3">
    <name type="scientific">Roseicella aquatilis</name>
    <dbReference type="NCBI Taxonomy" id="2527868"/>
    <lineage>
        <taxon>Bacteria</taxon>
        <taxon>Pseudomonadati</taxon>
        <taxon>Pseudomonadota</taxon>
        <taxon>Alphaproteobacteria</taxon>
        <taxon>Acetobacterales</taxon>
        <taxon>Roseomonadaceae</taxon>
        <taxon>Roseicella</taxon>
    </lineage>
</organism>
<dbReference type="OrthoDB" id="7269366at2"/>
<dbReference type="AlphaFoldDB" id="A0A4R4DUX8"/>
<evidence type="ECO:0000313" key="3">
    <source>
        <dbReference type="Proteomes" id="UP000295023"/>
    </source>
</evidence>
<comment type="caution">
    <text evidence="2">The sequence shown here is derived from an EMBL/GenBank/DDBJ whole genome shotgun (WGS) entry which is preliminary data.</text>
</comment>
<keyword evidence="3" id="KW-1185">Reference proteome</keyword>
<protein>
    <submittedName>
        <fullName evidence="2">Uncharacterized protein</fullName>
    </submittedName>
</protein>
<dbReference type="RefSeq" id="WP_132284459.1">
    <property type="nucleotide sequence ID" value="NZ_SKBM01000002.1"/>
</dbReference>
<proteinExistence type="predicted"/>
<accession>A0A4R4DUX8</accession>
<sequence>MLSRYWLPVRGAAPLLLVGLLLAPPPVTAAEEAAAPAQRLTGQASRSVLPPSPTSLGWQAPGGGLWARGEALVGTATPEAEAGLDHAALALGAKREVEILPSLSWSVAPQLRLETAADPRGLPAAPALDGTLQQDLSLALPGGTRLATSLGIGDRIGAGPAGSQPGTTLHGRLSLSVQARAVGQPLRAEFQLAASRAVTPEHGPVRAHGCELAVLLHWGGQAPLRLAGSCPGDAVPRVTLGVSASF</sequence>
<evidence type="ECO:0000256" key="1">
    <source>
        <dbReference type="SAM" id="SignalP"/>
    </source>
</evidence>
<dbReference type="Proteomes" id="UP000295023">
    <property type="component" value="Unassembled WGS sequence"/>
</dbReference>
<name>A0A4R4DUX8_9PROT</name>
<dbReference type="EMBL" id="SKBM01000002">
    <property type="protein sequence ID" value="TCZ66097.1"/>
    <property type="molecule type" value="Genomic_DNA"/>
</dbReference>
<reference evidence="2 3" key="1">
    <citation type="submission" date="2019-03" db="EMBL/GenBank/DDBJ databases">
        <title>Paracraurococcus aquatilis NE82 genome sequence.</title>
        <authorList>
            <person name="Zhao Y."/>
            <person name="Du Z."/>
        </authorList>
    </citation>
    <scope>NUCLEOTIDE SEQUENCE [LARGE SCALE GENOMIC DNA]</scope>
    <source>
        <strain evidence="2 3">NE82</strain>
    </source>
</reference>
<feature type="signal peptide" evidence="1">
    <location>
        <begin position="1"/>
        <end position="29"/>
    </location>
</feature>
<gene>
    <name evidence="2" type="ORF">EXY23_03205</name>
</gene>
<keyword evidence="1" id="KW-0732">Signal</keyword>